<sequence length="278" mass="30975">MTGTGRWPLGEVDASHSFRVFDYWARNRRRFPNKTHVAVLVAESTGGRFRIALEELAEHVPLLVVELRSWQGSSEVVIVPDLVVTNDSVDVSGTPLAVTAGQSRTETDWKDALTEDAWLFHLDLAEWARKHLGPIVVDYSPKSYIGIRVGRRVWAPLRPRKDGAQIYLPDPDQSRGDESPAFAHFREVLAERGYTLNWQTTYNAGANPVAVRLRRKDLTDTAVHQLLEATYRAVQPGAHNWSEEASVERERAAGESSLEIESDAGEGLPEPGGMPDLD</sequence>
<feature type="region of interest" description="Disordered" evidence="1">
    <location>
        <begin position="239"/>
        <end position="278"/>
    </location>
</feature>
<dbReference type="Proteomes" id="UP000623461">
    <property type="component" value="Unassembled WGS sequence"/>
</dbReference>
<organism evidence="2 3">
    <name type="scientific">Terrabacter tumescens</name>
    <dbReference type="NCBI Taxonomy" id="60443"/>
    <lineage>
        <taxon>Bacteria</taxon>
        <taxon>Bacillati</taxon>
        <taxon>Actinomycetota</taxon>
        <taxon>Actinomycetes</taxon>
        <taxon>Micrococcales</taxon>
        <taxon>Intrasporangiaceae</taxon>
        <taxon>Terrabacter</taxon>
    </lineage>
</organism>
<accession>A0ABQ2HML9</accession>
<evidence type="ECO:0000313" key="2">
    <source>
        <dbReference type="EMBL" id="GGM85611.1"/>
    </source>
</evidence>
<name>A0ABQ2HML9_9MICO</name>
<dbReference type="EMBL" id="BMNZ01000001">
    <property type="protein sequence ID" value="GGM85611.1"/>
    <property type="molecule type" value="Genomic_DNA"/>
</dbReference>
<proteinExistence type="predicted"/>
<comment type="caution">
    <text evidence="2">The sequence shown here is derived from an EMBL/GenBank/DDBJ whole genome shotgun (WGS) entry which is preliminary data.</text>
</comment>
<evidence type="ECO:0000256" key="1">
    <source>
        <dbReference type="SAM" id="MobiDB-lite"/>
    </source>
</evidence>
<protein>
    <submittedName>
        <fullName evidence="2">Uncharacterized protein</fullName>
    </submittedName>
</protein>
<keyword evidence="3" id="KW-1185">Reference proteome</keyword>
<gene>
    <name evidence="2" type="ORF">GCM10009721_07910</name>
</gene>
<evidence type="ECO:0000313" key="3">
    <source>
        <dbReference type="Proteomes" id="UP000623461"/>
    </source>
</evidence>
<reference evidence="3" key="1">
    <citation type="journal article" date="2019" name="Int. J. Syst. Evol. Microbiol.">
        <title>The Global Catalogue of Microorganisms (GCM) 10K type strain sequencing project: providing services to taxonomists for standard genome sequencing and annotation.</title>
        <authorList>
            <consortium name="The Broad Institute Genomics Platform"/>
            <consortium name="The Broad Institute Genome Sequencing Center for Infectious Disease"/>
            <person name="Wu L."/>
            <person name="Ma J."/>
        </authorList>
    </citation>
    <scope>NUCLEOTIDE SEQUENCE [LARGE SCALE GENOMIC DNA]</scope>
    <source>
        <strain evidence="3">JCM 1365</strain>
    </source>
</reference>